<dbReference type="Gene3D" id="3.60.140.10">
    <property type="entry name" value="CNF1/YfiH-like putative cysteine hydrolases"/>
    <property type="match status" value="1"/>
</dbReference>
<dbReference type="PANTHER" id="PTHR30616:SF2">
    <property type="entry name" value="PURINE NUCLEOSIDE PHOSPHORYLASE LACC1"/>
    <property type="match status" value="1"/>
</dbReference>
<dbReference type="Pfam" id="PF02578">
    <property type="entry name" value="Cu-oxidase_4"/>
    <property type="match status" value="1"/>
</dbReference>
<dbReference type="PROSITE" id="PS51257">
    <property type="entry name" value="PROKAR_LIPOPROTEIN"/>
    <property type="match status" value="1"/>
</dbReference>
<evidence type="ECO:0000256" key="2">
    <source>
        <dbReference type="ARBA" id="ARBA00003215"/>
    </source>
</evidence>
<evidence type="ECO:0000256" key="8">
    <source>
        <dbReference type="ARBA" id="ARBA00047989"/>
    </source>
</evidence>
<sequence length="278" mass="29944">MSERDPFARPDSEFNTLPSWTWIGCYGGYYLQSDLLSDQGFEHGFFTRRWQGRGPDELAGYLSAGVSVHRPQQIHSGIVLDASDAIQAPWPDADGLVSDRGGQSVWVCGADCTPALIADPTTGHAAACHAGWRGVAARILPEAILRLEQRGAQRRDLLVALGPAVSGARYQVGQEVVDAVGLALSAEPGDPSSDQEVLQRDGALQQDAEAGRHRLDIRRAARLQLLNEGITTERIALCPLCTVGEPELFHSWRRDQVKAVQWSGIVAQAASGDASPTS</sequence>
<evidence type="ECO:0000256" key="1">
    <source>
        <dbReference type="ARBA" id="ARBA00000553"/>
    </source>
</evidence>
<dbReference type="GO" id="GO:0005507">
    <property type="term" value="F:copper ion binding"/>
    <property type="evidence" value="ECO:0007669"/>
    <property type="project" value="TreeGrafter"/>
</dbReference>
<name>Q0QKQ0_9SYNE</name>
<dbReference type="InterPro" id="IPR038371">
    <property type="entry name" value="Cu_polyphenol_OxRdtase_sf"/>
</dbReference>
<evidence type="ECO:0000256" key="11">
    <source>
        <dbReference type="RuleBase" id="RU361274"/>
    </source>
</evidence>
<dbReference type="AlphaFoldDB" id="Q0QKQ0"/>
<reference evidence="12" key="1">
    <citation type="journal article" date="2006" name="Mar. Ecol. Prog. Ser.">
        <title>Gene diversity and organization in rbcL-containing genome fragments from uncultivated Synechococcus in the Gulf of Mexico.</title>
        <authorList>
            <person name="John D.E."/>
            <person name="Wawrik B."/>
            <person name="Tabita F.R."/>
            <person name="Paul J.H."/>
        </authorList>
    </citation>
    <scope>NUCLEOTIDE SEQUENCE</scope>
</reference>
<dbReference type="SUPFAM" id="SSF64438">
    <property type="entry name" value="CNF1/YfiH-like putative cysteine hydrolases"/>
    <property type="match status" value="1"/>
</dbReference>
<comment type="catalytic activity">
    <reaction evidence="9">
        <text>adenosine + phosphate = alpha-D-ribose 1-phosphate + adenine</text>
        <dbReference type="Rhea" id="RHEA:27642"/>
        <dbReference type="ChEBI" id="CHEBI:16335"/>
        <dbReference type="ChEBI" id="CHEBI:16708"/>
        <dbReference type="ChEBI" id="CHEBI:43474"/>
        <dbReference type="ChEBI" id="CHEBI:57720"/>
        <dbReference type="EC" id="2.4.2.1"/>
    </reaction>
    <physiologicalReaction direction="left-to-right" evidence="9">
        <dbReference type="Rhea" id="RHEA:27643"/>
    </physiologicalReaction>
</comment>
<dbReference type="GO" id="GO:0017061">
    <property type="term" value="F:S-methyl-5-thioadenosine phosphorylase activity"/>
    <property type="evidence" value="ECO:0007669"/>
    <property type="project" value="UniProtKB-EC"/>
</dbReference>
<evidence type="ECO:0000256" key="6">
    <source>
        <dbReference type="ARBA" id="ARBA00022801"/>
    </source>
</evidence>
<keyword evidence="4" id="KW-0808">Transferase</keyword>
<dbReference type="NCBIfam" id="TIGR00726">
    <property type="entry name" value="peptidoglycan editing factor PgeF"/>
    <property type="match status" value="1"/>
</dbReference>
<comment type="catalytic activity">
    <reaction evidence="8">
        <text>adenosine + H2O + H(+) = inosine + NH4(+)</text>
        <dbReference type="Rhea" id="RHEA:24408"/>
        <dbReference type="ChEBI" id="CHEBI:15377"/>
        <dbReference type="ChEBI" id="CHEBI:15378"/>
        <dbReference type="ChEBI" id="CHEBI:16335"/>
        <dbReference type="ChEBI" id="CHEBI:17596"/>
        <dbReference type="ChEBI" id="CHEBI:28938"/>
        <dbReference type="EC" id="3.5.4.4"/>
    </reaction>
    <physiologicalReaction direction="left-to-right" evidence="8">
        <dbReference type="Rhea" id="RHEA:24409"/>
    </physiologicalReaction>
</comment>
<dbReference type="InterPro" id="IPR003730">
    <property type="entry name" value="Cu_polyphenol_OxRdtase"/>
</dbReference>
<organism evidence="12">
    <name type="scientific">uncultured marine type-A Synechococcus GOM 3M9</name>
    <dbReference type="NCBI Taxonomy" id="364149"/>
    <lineage>
        <taxon>Bacteria</taxon>
        <taxon>Bacillati</taxon>
        <taxon>Cyanobacteriota</taxon>
        <taxon>Cyanophyceae</taxon>
        <taxon>Synechococcales</taxon>
        <taxon>Synechococcaceae</taxon>
        <taxon>Synechococcus</taxon>
        <taxon>environmental samples</taxon>
    </lineage>
</organism>
<comment type="similarity">
    <text evidence="3 11">Belongs to the purine nucleoside phosphorylase YfiH/LACC1 family.</text>
</comment>
<evidence type="ECO:0000256" key="10">
    <source>
        <dbReference type="ARBA" id="ARBA00049893"/>
    </source>
</evidence>
<evidence type="ECO:0000256" key="7">
    <source>
        <dbReference type="ARBA" id="ARBA00022833"/>
    </source>
</evidence>
<comment type="catalytic activity">
    <reaction evidence="1">
        <text>inosine + phosphate = alpha-D-ribose 1-phosphate + hypoxanthine</text>
        <dbReference type="Rhea" id="RHEA:27646"/>
        <dbReference type="ChEBI" id="CHEBI:17368"/>
        <dbReference type="ChEBI" id="CHEBI:17596"/>
        <dbReference type="ChEBI" id="CHEBI:43474"/>
        <dbReference type="ChEBI" id="CHEBI:57720"/>
        <dbReference type="EC" id="2.4.2.1"/>
    </reaction>
    <physiologicalReaction direction="left-to-right" evidence="1">
        <dbReference type="Rhea" id="RHEA:27647"/>
    </physiologicalReaction>
</comment>
<keyword evidence="5" id="KW-0479">Metal-binding</keyword>
<dbReference type="CDD" id="cd16833">
    <property type="entry name" value="YfiH"/>
    <property type="match status" value="1"/>
</dbReference>
<comment type="function">
    <text evidence="2">Purine nucleoside enzyme that catalyzes the phosphorolysis of adenosine and inosine nucleosides, yielding D-ribose 1-phosphate and the respective free bases, adenine and hypoxanthine. Also catalyzes the phosphorolysis of S-methyl-5'-thioadenosine into adenine and S-methyl-5-thio-alpha-D-ribose 1-phosphate. Also has adenosine deaminase activity.</text>
</comment>
<evidence type="ECO:0000256" key="5">
    <source>
        <dbReference type="ARBA" id="ARBA00022723"/>
    </source>
</evidence>
<dbReference type="PANTHER" id="PTHR30616">
    <property type="entry name" value="UNCHARACTERIZED PROTEIN YFIH"/>
    <property type="match status" value="1"/>
</dbReference>
<keyword evidence="6" id="KW-0378">Hydrolase</keyword>
<proteinExistence type="inferred from homology"/>
<accession>Q0QKQ0</accession>
<comment type="catalytic activity">
    <reaction evidence="10">
        <text>S-methyl-5'-thioadenosine + phosphate = 5-(methylsulfanyl)-alpha-D-ribose 1-phosphate + adenine</text>
        <dbReference type="Rhea" id="RHEA:11852"/>
        <dbReference type="ChEBI" id="CHEBI:16708"/>
        <dbReference type="ChEBI" id="CHEBI:17509"/>
        <dbReference type="ChEBI" id="CHEBI:43474"/>
        <dbReference type="ChEBI" id="CHEBI:58533"/>
        <dbReference type="EC" id="2.4.2.28"/>
    </reaction>
    <physiologicalReaction direction="left-to-right" evidence="10">
        <dbReference type="Rhea" id="RHEA:11853"/>
    </physiologicalReaction>
</comment>
<protein>
    <recommendedName>
        <fullName evidence="11">Purine nucleoside phosphorylase</fullName>
    </recommendedName>
</protein>
<evidence type="ECO:0000256" key="9">
    <source>
        <dbReference type="ARBA" id="ARBA00048968"/>
    </source>
</evidence>
<evidence type="ECO:0000313" key="12">
    <source>
        <dbReference type="EMBL" id="ABD96279.1"/>
    </source>
</evidence>
<evidence type="ECO:0000256" key="4">
    <source>
        <dbReference type="ARBA" id="ARBA00022679"/>
    </source>
</evidence>
<dbReference type="InterPro" id="IPR011324">
    <property type="entry name" value="Cytotoxic_necrot_fac-like_cat"/>
</dbReference>
<evidence type="ECO:0000256" key="3">
    <source>
        <dbReference type="ARBA" id="ARBA00007353"/>
    </source>
</evidence>
<dbReference type="EMBL" id="DQ325538">
    <property type="protein sequence ID" value="ABD96279.1"/>
    <property type="molecule type" value="Genomic_DNA"/>
</dbReference>
<dbReference type="GO" id="GO:0016787">
    <property type="term" value="F:hydrolase activity"/>
    <property type="evidence" value="ECO:0007669"/>
    <property type="project" value="UniProtKB-KW"/>
</dbReference>
<keyword evidence="7" id="KW-0862">Zinc</keyword>